<dbReference type="EC" id="2.7.7.60" evidence="7"/>
<dbReference type="PANTHER" id="PTHR32125">
    <property type="entry name" value="2-C-METHYL-D-ERYTHRITOL 4-PHOSPHATE CYTIDYLYLTRANSFERASE, CHLOROPLASTIC"/>
    <property type="match status" value="1"/>
</dbReference>
<dbReference type="InterPro" id="IPR029044">
    <property type="entry name" value="Nucleotide-diphossugar_trans"/>
</dbReference>
<dbReference type="Proteomes" id="UP001209713">
    <property type="component" value="Unassembled WGS sequence"/>
</dbReference>
<feature type="site" description="Transition state stabilizer" evidence="7">
    <location>
        <position position="24"/>
    </location>
</feature>
<dbReference type="GO" id="GO:0050518">
    <property type="term" value="F:2-C-methyl-D-erythritol 4-phosphate cytidylyltransferase activity"/>
    <property type="evidence" value="ECO:0007669"/>
    <property type="project" value="UniProtKB-EC"/>
</dbReference>
<evidence type="ECO:0000256" key="3">
    <source>
        <dbReference type="ARBA" id="ARBA00009789"/>
    </source>
</evidence>
<dbReference type="SUPFAM" id="SSF53448">
    <property type="entry name" value="Nucleotide-diphospho-sugar transferases"/>
    <property type="match status" value="1"/>
</dbReference>
<comment type="function">
    <text evidence="7">Catalyzes the formation of 4-diphosphocytidyl-2-C-methyl-D-erythritol from CTP and 2-C-methyl-D-erythritol 4-phosphate (MEP).</text>
</comment>
<dbReference type="EMBL" id="JAOVZB010000006">
    <property type="protein sequence ID" value="MCV2403783.1"/>
    <property type="molecule type" value="Genomic_DNA"/>
</dbReference>
<comment type="caution">
    <text evidence="8">The sequence shown here is derived from an EMBL/GenBank/DDBJ whole genome shotgun (WGS) entry which is preliminary data.</text>
</comment>
<evidence type="ECO:0000313" key="9">
    <source>
        <dbReference type="Proteomes" id="UP001209713"/>
    </source>
</evidence>
<evidence type="ECO:0000313" key="8">
    <source>
        <dbReference type="EMBL" id="MCV2403783.1"/>
    </source>
</evidence>
<evidence type="ECO:0000256" key="6">
    <source>
        <dbReference type="ARBA" id="ARBA00023229"/>
    </source>
</evidence>
<keyword evidence="4 7" id="KW-0808">Transferase</keyword>
<dbReference type="RefSeq" id="WP_263531165.1">
    <property type="nucleotide sequence ID" value="NZ_JAOVZB010000006.1"/>
</dbReference>
<dbReference type="InterPro" id="IPR018294">
    <property type="entry name" value="ISPD_synthase_CS"/>
</dbReference>
<dbReference type="CDD" id="cd02516">
    <property type="entry name" value="CDP-ME_synthetase"/>
    <property type="match status" value="1"/>
</dbReference>
<evidence type="ECO:0000256" key="1">
    <source>
        <dbReference type="ARBA" id="ARBA00001282"/>
    </source>
</evidence>
<feature type="site" description="Positions MEP for the nucleophilic attack" evidence="7">
    <location>
        <position position="213"/>
    </location>
</feature>
<dbReference type="InterPro" id="IPR001228">
    <property type="entry name" value="IspD"/>
</dbReference>
<name>A0ABT2YV56_9GAMM</name>
<keyword evidence="5 7" id="KW-0548">Nucleotidyltransferase</keyword>
<keyword evidence="9" id="KW-1185">Reference proteome</keyword>
<evidence type="ECO:0000256" key="5">
    <source>
        <dbReference type="ARBA" id="ARBA00022695"/>
    </source>
</evidence>
<proteinExistence type="inferred from homology"/>
<dbReference type="Gene3D" id="3.90.550.10">
    <property type="entry name" value="Spore Coat Polysaccharide Biosynthesis Protein SpsA, Chain A"/>
    <property type="match status" value="1"/>
</dbReference>
<evidence type="ECO:0000256" key="2">
    <source>
        <dbReference type="ARBA" id="ARBA00004787"/>
    </source>
</evidence>
<dbReference type="Pfam" id="PF01128">
    <property type="entry name" value="IspD"/>
    <property type="match status" value="1"/>
</dbReference>
<dbReference type="NCBIfam" id="TIGR00453">
    <property type="entry name" value="ispD"/>
    <property type="match status" value="1"/>
</dbReference>
<sequence>MSRLMWAVIPAAGVGKRMLADCPKQYLTLAGQSILDRSIAIFLENPQIAGVVVGISQGDAYWPESNYFSHDKVHVVEGGKERSDTVLNGLKYLQSKLDDRQQNVLVHDAARPLLTQQALNRIIQHQGDQGAILAMPSRDTVKWKMSDTQQAEKTLDRNNIWLAQTPQKFPLETLSCALQQANELGIDITDECSAMEAAGYQPDLIVGESSNLKLTLPEDLLIAEALLSFLSSQATTQNEFGVQQ</sequence>
<comment type="catalytic activity">
    <reaction evidence="1 7">
        <text>2-C-methyl-D-erythritol 4-phosphate + CTP + H(+) = 4-CDP-2-C-methyl-D-erythritol + diphosphate</text>
        <dbReference type="Rhea" id="RHEA:13429"/>
        <dbReference type="ChEBI" id="CHEBI:15378"/>
        <dbReference type="ChEBI" id="CHEBI:33019"/>
        <dbReference type="ChEBI" id="CHEBI:37563"/>
        <dbReference type="ChEBI" id="CHEBI:57823"/>
        <dbReference type="ChEBI" id="CHEBI:58262"/>
        <dbReference type="EC" id="2.7.7.60"/>
    </reaction>
</comment>
<protein>
    <recommendedName>
        <fullName evidence="7">2-C-methyl-D-erythritol 4-phosphate cytidylyltransferase</fullName>
        <ecNumber evidence="7">2.7.7.60</ecNumber>
    </recommendedName>
    <alternativeName>
        <fullName evidence="7">4-diphosphocytidyl-2C-methyl-D-erythritol synthase</fullName>
    </alternativeName>
    <alternativeName>
        <fullName evidence="7">MEP cytidylyltransferase</fullName>
        <shortName evidence="7">MCT</shortName>
    </alternativeName>
</protein>
<dbReference type="InterPro" id="IPR050088">
    <property type="entry name" value="IspD/TarI_cytidylyltransf_bact"/>
</dbReference>
<accession>A0ABT2YV56</accession>
<evidence type="ECO:0000256" key="4">
    <source>
        <dbReference type="ARBA" id="ARBA00022679"/>
    </source>
</evidence>
<reference evidence="8 9" key="1">
    <citation type="submission" date="2022-10" db="EMBL/GenBank/DDBJ databases">
        <title>Marinomonas transparenta sp. nov. and Marinomonas sargassi sp. nov., isolated from marine alga (Sargassum natans (L.) Gaillon).</title>
        <authorList>
            <person name="Wang Y."/>
        </authorList>
    </citation>
    <scope>NUCLEOTIDE SEQUENCE [LARGE SCALE GENOMIC DNA]</scope>
    <source>
        <strain evidence="8 9">C2222</strain>
    </source>
</reference>
<organism evidence="8 9">
    <name type="scientific">Marinomonas sargassi</name>
    <dbReference type="NCBI Taxonomy" id="2984494"/>
    <lineage>
        <taxon>Bacteria</taxon>
        <taxon>Pseudomonadati</taxon>
        <taxon>Pseudomonadota</taxon>
        <taxon>Gammaproteobacteria</taxon>
        <taxon>Oceanospirillales</taxon>
        <taxon>Oceanospirillaceae</taxon>
        <taxon>Marinomonas</taxon>
    </lineage>
</organism>
<feature type="site" description="Transition state stabilizer" evidence="7">
    <location>
        <position position="17"/>
    </location>
</feature>
<comment type="similarity">
    <text evidence="3 7">Belongs to the IspD/TarI cytidylyltransferase family. IspD subfamily.</text>
</comment>
<dbReference type="InterPro" id="IPR034683">
    <property type="entry name" value="IspD/TarI"/>
</dbReference>
<dbReference type="PANTHER" id="PTHR32125:SF4">
    <property type="entry name" value="2-C-METHYL-D-ERYTHRITOL 4-PHOSPHATE CYTIDYLYLTRANSFERASE, CHLOROPLASTIC"/>
    <property type="match status" value="1"/>
</dbReference>
<keyword evidence="6 7" id="KW-0414">Isoprene biosynthesis</keyword>
<dbReference type="HAMAP" id="MF_00108">
    <property type="entry name" value="IspD"/>
    <property type="match status" value="1"/>
</dbReference>
<comment type="pathway">
    <text evidence="2 7">Isoprenoid biosynthesis; isopentenyl diphosphate biosynthesis via DXP pathway; isopentenyl diphosphate from 1-deoxy-D-xylulose 5-phosphate: step 2/6.</text>
</comment>
<gene>
    <name evidence="7 8" type="primary">ispD</name>
    <name evidence="8" type="ORF">OFY17_12995</name>
</gene>
<feature type="site" description="Positions MEP for the nucleophilic attack" evidence="7">
    <location>
        <position position="157"/>
    </location>
</feature>
<dbReference type="PROSITE" id="PS01295">
    <property type="entry name" value="ISPD"/>
    <property type="match status" value="1"/>
</dbReference>
<evidence type="ECO:0000256" key="7">
    <source>
        <dbReference type="HAMAP-Rule" id="MF_00108"/>
    </source>
</evidence>